<keyword evidence="2" id="KW-1185">Reference proteome</keyword>
<dbReference type="Proteomes" id="UP001143910">
    <property type="component" value="Unassembled WGS sequence"/>
</dbReference>
<gene>
    <name evidence="1" type="ORF">NQ176_g7940</name>
</gene>
<comment type="caution">
    <text evidence="1">The sequence shown here is derived from an EMBL/GenBank/DDBJ whole genome shotgun (WGS) entry which is preliminary data.</text>
</comment>
<evidence type="ECO:0000313" key="2">
    <source>
        <dbReference type="Proteomes" id="UP001143910"/>
    </source>
</evidence>
<organism evidence="1 2">
    <name type="scientific">Zarea fungicola</name>
    <dbReference type="NCBI Taxonomy" id="93591"/>
    <lineage>
        <taxon>Eukaryota</taxon>
        <taxon>Fungi</taxon>
        <taxon>Dikarya</taxon>
        <taxon>Ascomycota</taxon>
        <taxon>Pezizomycotina</taxon>
        <taxon>Sordariomycetes</taxon>
        <taxon>Hypocreomycetidae</taxon>
        <taxon>Hypocreales</taxon>
        <taxon>Cordycipitaceae</taxon>
        <taxon>Zarea</taxon>
    </lineage>
</organism>
<name>A0ACC1MVT5_9HYPO</name>
<reference evidence="1" key="1">
    <citation type="submission" date="2022-08" db="EMBL/GenBank/DDBJ databases">
        <title>Genome Sequence of Lecanicillium fungicola.</title>
        <authorList>
            <person name="Buettner E."/>
        </authorList>
    </citation>
    <scope>NUCLEOTIDE SEQUENCE</scope>
    <source>
        <strain evidence="1">Babe33</strain>
    </source>
</reference>
<evidence type="ECO:0000313" key="1">
    <source>
        <dbReference type="EMBL" id="KAJ2970945.1"/>
    </source>
</evidence>
<sequence length="233" mass="26624">MAMDGLDDFEKQLAAEKADREKSERRKHRHRHRDDDNHRAEDDRRHRHEHREDDEHRHKRHGGHATGMKKEDQDTAIGIVNVTATATETEATDTGGEAPTLTNIEHVHRAAPKEKTPPKEPERVIHAREINRGLGQTASDTAEPEPKEREINYTIGDSGSGWRMTKLRGVYSLAEESGRPVEEIAIERFGSLQDFDDAREERQELDRAKSYGKGYTMKEKPTGDLNRDPQALK</sequence>
<proteinExistence type="predicted"/>
<protein>
    <submittedName>
        <fullName evidence="1">Uncharacterized protein</fullName>
    </submittedName>
</protein>
<dbReference type="EMBL" id="JANJQO010001438">
    <property type="protein sequence ID" value="KAJ2970945.1"/>
    <property type="molecule type" value="Genomic_DNA"/>
</dbReference>
<accession>A0ACC1MVT5</accession>